<name>A0A2P1PSN7_9GAMM</name>
<dbReference type="RefSeq" id="WP_106891775.1">
    <property type="nucleotide sequence ID" value="NZ_CP027860.1"/>
</dbReference>
<dbReference type="EMBL" id="CP027860">
    <property type="protein sequence ID" value="AVP97855.1"/>
    <property type="molecule type" value="Genomic_DNA"/>
</dbReference>
<dbReference type="KEGG" id="xba:C7S18_11905"/>
<evidence type="ECO:0000313" key="1">
    <source>
        <dbReference type="EMBL" id="AVP97855.1"/>
    </source>
</evidence>
<protein>
    <submittedName>
        <fullName evidence="1">Uncharacterized protein</fullName>
    </submittedName>
</protein>
<reference evidence="1 2" key="1">
    <citation type="submission" date="2018-03" db="EMBL/GenBank/DDBJ databases">
        <title>Ahniella affigens gen. nov., sp. nov., a gammaproteobacterium isolated from sandy soil near a stream.</title>
        <authorList>
            <person name="Ko Y."/>
            <person name="Kim J.-H."/>
        </authorList>
    </citation>
    <scope>NUCLEOTIDE SEQUENCE [LARGE SCALE GENOMIC DNA]</scope>
    <source>
        <strain evidence="1 2">D13</strain>
    </source>
</reference>
<dbReference type="Proteomes" id="UP000241074">
    <property type="component" value="Chromosome"/>
</dbReference>
<organism evidence="1 2">
    <name type="scientific">Ahniella affigens</name>
    <dbReference type="NCBI Taxonomy" id="2021234"/>
    <lineage>
        <taxon>Bacteria</taxon>
        <taxon>Pseudomonadati</taxon>
        <taxon>Pseudomonadota</taxon>
        <taxon>Gammaproteobacteria</taxon>
        <taxon>Lysobacterales</taxon>
        <taxon>Rhodanobacteraceae</taxon>
        <taxon>Ahniella</taxon>
    </lineage>
</organism>
<sequence length="248" mass="26964">MTDATNQTNPPISDDELLFFYWRDGLSDTRQREIARLLQQDPILQQRLASLSADLSVLAAPLDSDPDDLFSARLVRQLDQHVAALTPPVPSTGRARLRRLGPWAVAAAVVMSFLIWQAPKESDSVPVGPPGTVVAAANEPGGALNRRVAVGLEQASLQLADFDALDEAARQQLLADWRNQNELFAAAAERTGDAQLARTLRAFSPLLDALDEGSAASRDAALSQLEFEYTIMHTKLLREPSNGSTNEI</sequence>
<proteinExistence type="predicted"/>
<accession>A0A2P1PSN7</accession>
<evidence type="ECO:0000313" key="2">
    <source>
        <dbReference type="Proteomes" id="UP000241074"/>
    </source>
</evidence>
<keyword evidence="2" id="KW-1185">Reference proteome</keyword>
<gene>
    <name evidence="1" type="ORF">C7S18_11905</name>
</gene>
<reference evidence="1 2" key="2">
    <citation type="submission" date="2018-03" db="EMBL/GenBank/DDBJ databases">
        <authorList>
            <person name="Keele B.F."/>
        </authorList>
    </citation>
    <scope>NUCLEOTIDE SEQUENCE [LARGE SCALE GENOMIC DNA]</scope>
    <source>
        <strain evidence="1 2">D13</strain>
    </source>
</reference>
<dbReference type="AlphaFoldDB" id="A0A2P1PSN7"/>